<feature type="coiled-coil region" evidence="6">
    <location>
        <begin position="966"/>
        <end position="1081"/>
    </location>
</feature>
<feature type="domain" description="Kinesin motor" evidence="8">
    <location>
        <begin position="5"/>
        <end position="354"/>
    </location>
</feature>
<evidence type="ECO:0000256" key="2">
    <source>
        <dbReference type="ARBA" id="ARBA00022741"/>
    </source>
</evidence>
<dbReference type="PROSITE" id="PS50067">
    <property type="entry name" value="KINESIN_MOTOR_2"/>
    <property type="match status" value="1"/>
</dbReference>
<evidence type="ECO:0000256" key="5">
    <source>
        <dbReference type="PROSITE-ProRule" id="PRU00283"/>
    </source>
</evidence>
<gene>
    <name evidence="9" type="ORF">GSLYS_00016941001</name>
</gene>
<feature type="compositionally biased region" description="Polar residues" evidence="7">
    <location>
        <begin position="686"/>
        <end position="702"/>
    </location>
</feature>
<dbReference type="CDD" id="cd01372">
    <property type="entry name" value="KISc_KIF4"/>
    <property type="match status" value="1"/>
</dbReference>
<feature type="region of interest" description="Disordered" evidence="7">
    <location>
        <begin position="564"/>
        <end position="587"/>
    </location>
</feature>
<feature type="binding site" evidence="5">
    <location>
        <begin position="83"/>
        <end position="90"/>
    </location>
    <ligand>
        <name>ATP</name>
        <dbReference type="ChEBI" id="CHEBI:30616"/>
    </ligand>
</feature>
<protein>
    <recommendedName>
        <fullName evidence="8">Kinesin motor domain-containing protein</fullName>
    </recommendedName>
</protein>
<dbReference type="PANTHER" id="PTHR47969:SF25">
    <property type="entry name" value="KINESIN MOTOR DOMAIN-CONTAINING PROTEIN"/>
    <property type="match status" value="1"/>
</dbReference>
<dbReference type="SMART" id="SM00129">
    <property type="entry name" value="KISc"/>
    <property type="match status" value="1"/>
</dbReference>
<dbReference type="InterPro" id="IPR027640">
    <property type="entry name" value="Kinesin-like_fam"/>
</dbReference>
<dbReference type="Proteomes" id="UP001497497">
    <property type="component" value="Unassembled WGS sequence"/>
</dbReference>
<dbReference type="Pfam" id="PF00225">
    <property type="entry name" value="Kinesin"/>
    <property type="match status" value="1"/>
</dbReference>
<feature type="coiled-coil region" evidence="6">
    <location>
        <begin position="362"/>
        <end position="425"/>
    </location>
</feature>
<dbReference type="Gene3D" id="3.40.850.10">
    <property type="entry name" value="Kinesin motor domain"/>
    <property type="match status" value="1"/>
</dbReference>
<feature type="compositionally biased region" description="Basic residues" evidence="7">
    <location>
        <begin position="1309"/>
        <end position="1321"/>
    </location>
</feature>
<organism evidence="9 10">
    <name type="scientific">Lymnaea stagnalis</name>
    <name type="common">Great pond snail</name>
    <name type="synonym">Helix stagnalis</name>
    <dbReference type="NCBI Taxonomy" id="6523"/>
    <lineage>
        <taxon>Eukaryota</taxon>
        <taxon>Metazoa</taxon>
        <taxon>Spiralia</taxon>
        <taxon>Lophotrochozoa</taxon>
        <taxon>Mollusca</taxon>
        <taxon>Gastropoda</taxon>
        <taxon>Heterobranchia</taxon>
        <taxon>Euthyneura</taxon>
        <taxon>Panpulmonata</taxon>
        <taxon>Hygrophila</taxon>
        <taxon>Lymnaeoidea</taxon>
        <taxon>Lymnaeidae</taxon>
        <taxon>Lymnaea</taxon>
    </lineage>
</organism>
<dbReference type="PRINTS" id="PR00380">
    <property type="entry name" value="KINESINHEAVY"/>
</dbReference>
<dbReference type="Pfam" id="PF25764">
    <property type="entry name" value="KIF21A_4th"/>
    <property type="match status" value="1"/>
</dbReference>
<dbReference type="GO" id="GO:0007018">
    <property type="term" value="P:microtubule-based movement"/>
    <property type="evidence" value="ECO:0007669"/>
    <property type="project" value="InterPro"/>
</dbReference>
<dbReference type="InterPro" id="IPR001752">
    <property type="entry name" value="Kinesin_motor_dom"/>
</dbReference>
<keyword evidence="2 5" id="KW-0547">Nucleotide-binding</keyword>
<evidence type="ECO:0000256" key="1">
    <source>
        <dbReference type="ARBA" id="ARBA00004245"/>
    </source>
</evidence>
<feature type="compositionally biased region" description="Polar residues" evidence="7">
    <location>
        <begin position="1410"/>
        <end position="1424"/>
    </location>
</feature>
<evidence type="ECO:0000256" key="3">
    <source>
        <dbReference type="ARBA" id="ARBA00022840"/>
    </source>
</evidence>
<dbReference type="GO" id="GO:0051231">
    <property type="term" value="P:spindle elongation"/>
    <property type="evidence" value="ECO:0007669"/>
    <property type="project" value="TreeGrafter"/>
</dbReference>
<dbReference type="GO" id="GO:0005875">
    <property type="term" value="C:microtubule associated complex"/>
    <property type="evidence" value="ECO:0007669"/>
    <property type="project" value="TreeGrafter"/>
</dbReference>
<feature type="compositionally biased region" description="Acidic residues" evidence="7">
    <location>
        <begin position="645"/>
        <end position="654"/>
    </location>
</feature>
<keyword evidence="4" id="KW-0963">Cytoplasm</keyword>
<keyword evidence="10" id="KW-1185">Reference proteome</keyword>
<dbReference type="InterPro" id="IPR027417">
    <property type="entry name" value="P-loop_NTPase"/>
</dbReference>
<feature type="compositionally biased region" description="Polar residues" evidence="7">
    <location>
        <begin position="1325"/>
        <end position="1341"/>
    </location>
</feature>
<dbReference type="InterPro" id="IPR036961">
    <property type="entry name" value="Kinesin_motor_dom_sf"/>
</dbReference>
<dbReference type="GO" id="GO:0003777">
    <property type="term" value="F:microtubule motor activity"/>
    <property type="evidence" value="ECO:0007669"/>
    <property type="project" value="InterPro"/>
</dbReference>
<dbReference type="GO" id="GO:0005524">
    <property type="term" value="F:ATP binding"/>
    <property type="evidence" value="ECO:0007669"/>
    <property type="project" value="UniProtKB-UniRule"/>
</dbReference>
<feature type="region of interest" description="Disordered" evidence="7">
    <location>
        <begin position="644"/>
        <end position="702"/>
    </location>
</feature>
<keyword evidence="6" id="KW-0175">Coiled coil</keyword>
<evidence type="ECO:0000256" key="6">
    <source>
        <dbReference type="SAM" id="Coils"/>
    </source>
</evidence>
<evidence type="ECO:0000313" key="9">
    <source>
        <dbReference type="EMBL" id="CAL1543407.1"/>
    </source>
</evidence>
<dbReference type="InterPro" id="IPR019821">
    <property type="entry name" value="Kinesin_motor_CS"/>
</dbReference>
<comment type="caution">
    <text evidence="9">The sequence shown here is derived from an EMBL/GenBank/DDBJ whole genome shotgun (WGS) entry which is preliminary data.</text>
</comment>
<dbReference type="FunFam" id="3.40.850.10:FF:000236">
    <property type="entry name" value="Kinesin-like protein"/>
    <property type="match status" value="1"/>
</dbReference>
<evidence type="ECO:0000313" key="10">
    <source>
        <dbReference type="Proteomes" id="UP001497497"/>
    </source>
</evidence>
<keyword evidence="3 5" id="KW-0067">ATP-binding</keyword>
<evidence type="ECO:0000256" key="4">
    <source>
        <dbReference type="ARBA" id="ARBA00023212"/>
    </source>
</evidence>
<dbReference type="EMBL" id="CAXITT010000547">
    <property type="protein sequence ID" value="CAL1543407.1"/>
    <property type="molecule type" value="Genomic_DNA"/>
</dbReference>
<feature type="compositionally biased region" description="Basic and acidic residues" evidence="7">
    <location>
        <begin position="1395"/>
        <end position="1409"/>
    </location>
</feature>
<feature type="region of interest" description="Disordered" evidence="7">
    <location>
        <begin position="1297"/>
        <end position="1436"/>
    </location>
</feature>
<keyword evidence="5" id="KW-0505">Motor protein</keyword>
<accession>A0AAV2IEV0</accession>
<name>A0AAV2IEV0_LYMST</name>
<evidence type="ECO:0000259" key="8">
    <source>
        <dbReference type="PROSITE" id="PS50067"/>
    </source>
</evidence>
<evidence type="ECO:0000256" key="7">
    <source>
        <dbReference type="SAM" id="MobiDB-lite"/>
    </source>
</evidence>
<dbReference type="GO" id="GO:0008017">
    <property type="term" value="F:microtubule binding"/>
    <property type="evidence" value="ECO:0007669"/>
    <property type="project" value="InterPro"/>
</dbReference>
<dbReference type="PANTHER" id="PTHR47969">
    <property type="entry name" value="CHROMOSOME-ASSOCIATED KINESIN KIF4A-RELATED"/>
    <property type="match status" value="1"/>
</dbReference>
<sequence length="1436" mass="164791">MQEVNVKVAVRVRPLLQKEKLGGEQVCVRVGSNSGQIVVGTDRSFTFDNVLFNCTQQEVYNKCVEPLVQSIFDGYNATVFAYGQTGSGKTYTIGGGDITALTEEEYGTIPRAIHHMFKIMESTKNKTFSIHVSYIEIYMEELRDLLALDTPSKDLHVREDSKGNTVIIGAREVECETLDEVMSLLESGSSARHTGSTQMNEQSSRSHSIFTVVIGQKWSESDPVTEKRLKQPSDTSLDTLENEDISHYMSGKFHFVDLAGSERAHKTGNIGDRFKESIHINSGLLSLGNVISALGDVKKKSTHIPYRESKITRLLKDSLGGNAKTLMICCVSPSSSSFDESLNSLKYANRAKNIRNKPVINRDMQSIRFEEMQCEIKALREELARQRTTMSLYPEADGQTDAGRTKELEDKISRLQTECANYRMIAEEAYKHILDIQERDIVSKSQNLRLKDWMELLEEIKNKVPMRLSQEEMQNETIRSLQQELQKCRSHLESDETIFADKTREVNYLNETIQEMEKSTNYLETQLEELTLLCQRQSEQLIAQQIRIDVLEAQLKMPTIPATSIDETSSLPSLPAYSGRRPKSVPARMHTNKDEANLLRPPSRLIKTSPALFTLERVMQSFRARSQLLISRLEDSDEVLHQTFSDDEDLEEDEGRNQDKMKTGSQIQRRDTFNVKRPVQSHEVNRSQNRGTFPTMPSTNGNCEITRASTHLVEKRSDISRSSNESGRLINMDVQSSAEIHRKLIKQSQLKALEAHQKIRDLSINIRMKEQLIRELVRSEKDAELMNKQYAEKIKGLEKEKEAAKKDLTEVQKALQSLETKDKSEISNIQKLEIDYKKKIEEAKAKVSALQKKQKETEKVASFAHQHEKKIQDLELAIDRMKQQQETLQKKLKEEVDQKARLEKEMQREVQRVKDLEIRDEQTQKVLKRKTEELLSAKRRLRSASGVLPPITSEEQDKIEEQRKWVDAEVEKVLEQRRQNEELEQELRRREAIIAKKEAILAEKSELEMRKMRSSQALNKSMLSLSSKLDTVERKLDEKKKELPEVTEDRKLQVKEEIHKLRHTRDKLNKQRAQLDEKLSEGKLLSVEEERRLIEMDEAIEALDAAIQYKDENIHIRQMEVRQSSQALAQSEENLIQRLNSLTTVEIRALLSRYFDKVVCLRDGERKLHLKCSEMEVKTDEQERLIRELEGALQRSALELDRKLTQQQREYEQKIQLLMHQLAEMGSETNGPATELSKDNKILNLEKDLYYYKKTARDLRKKIKELLSNGIISSQAAEDVGLVSMSAQSIDSEVATPRYSVQSQPNHQQNHHHHHHNHQPRQNHTGPRNTLNRSKENSNGSAAPDAEHTSRPTSSRASVGASEGPNITTSSRPSSRTHHSAFQEPHTNTTPLKISRRDLRPMSEAEVSLRRSNLSTRSHTQTPRDSLEDGGPYPWG</sequence>
<dbReference type="PROSITE" id="PS00411">
    <property type="entry name" value="KINESIN_MOTOR_1"/>
    <property type="match status" value="1"/>
</dbReference>
<keyword evidence="4" id="KW-0206">Cytoskeleton</keyword>
<feature type="compositionally biased region" description="Basic and acidic residues" evidence="7">
    <location>
        <begin position="655"/>
        <end position="674"/>
    </location>
</feature>
<feature type="coiled-coil region" evidence="6">
    <location>
        <begin position="769"/>
        <end position="933"/>
    </location>
</feature>
<dbReference type="SUPFAM" id="SSF52540">
    <property type="entry name" value="P-loop containing nucleoside triphosphate hydrolases"/>
    <property type="match status" value="1"/>
</dbReference>
<comment type="similarity">
    <text evidence="5">Belongs to the TRAFAC class myosin-kinesin ATPase superfamily. Kinesin family.</text>
</comment>
<comment type="subcellular location">
    <subcellularLocation>
        <location evidence="1">Cytoplasm</location>
        <location evidence="1">Cytoskeleton</location>
    </subcellularLocation>
</comment>
<proteinExistence type="inferred from homology"/>
<dbReference type="GO" id="GO:0007052">
    <property type="term" value="P:mitotic spindle organization"/>
    <property type="evidence" value="ECO:0007669"/>
    <property type="project" value="TreeGrafter"/>
</dbReference>
<reference evidence="9 10" key="1">
    <citation type="submission" date="2024-04" db="EMBL/GenBank/DDBJ databases">
        <authorList>
            <consortium name="Genoscope - CEA"/>
            <person name="William W."/>
        </authorList>
    </citation>
    <scope>NUCLEOTIDE SEQUENCE [LARGE SCALE GENOMIC DNA]</scope>
</reference>